<organism evidence="2 3">
    <name type="scientific">Rhizophagus irregularis</name>
    <dbReference type="NCBI Taxonomy" id="588596"/>
    <lineage>
        <taxon>Eukaryota</taxon>
        <taxon>Fungi</taxon>
        <taxon>Fungi incertae sedis</taxon>
        <taxon>Mucoromycota</taxon>
        <taxon>Glomeromycotina</taxon>
        <taxon>Glomeromycetes</taxon>
        <taxon>Glomerales</taxon>
        <taxon>Glomeraceae</taxon>
        <taxon>Rhizophagus</taxon>
    </lineage>
</organism>
<reference evidence="2 3" key="1">
    <citation type="submission" date="2015-10" db="EMBL/GenBank/DDBJ databases">
        <title>Genome analyses suggest a sexual origin of heterokaryosis in a supposedly ancient asexual fungus.</title>
        <authorList>
            <person name="Ropars J."/>
            <person name="Sedzielewska K."/>
            <person name="Noel J."/>
            <person name="Charron P."/>
            <person name="Farinelli L."/>
            <person name="Marton T."/>
            <person name="Kruger M."/>
            <person name="Pelin A."/>
            <person name="Brachmann A."/>
            <person name="Corradi N."/>
        </authorList>
    </citation>
    <scope>NUCLEOTIDE SEQUENCE [LARGE SCALE GENOMIC DNA]</scope>
    <source>
        <strain evidence="2 3">A4</strain>
    </source>
</reference>
<evidence type="ECO:0000313" key="2">
    <source>
        <dbReference type="EMBL" id="PKY56784.1"/>
    </source>
</evidence>
<dbReference type="VEuPathDB" id="FungiDB:RhiirA1_538892"/>
<dbReference type="VEuPathDB" id="FungiDB:FUN_019721"/>
<name>A0A2I1HD29_9GLOM</name>
<proteinExistence type="predicted"/>
<evidence type="ECO:0000256" key="1">
    <source>
        <dbReference type="SAM" id="MobiDB-lite"/>
    </source>
</evidence>
<protein>
    <submittedName>
        <fullName evidence="2">Uncharacterized protein</fullName>
    </submittedName>
</protein>
<keyword evidence="3" id="KW-1185">Reference proteome</keyword>
<dbReference type="Proteomes" id="UP000234323">
    <property type="component" value="Unassembled WGS sequence"/>
</dbReference>
<gene>
    <name evidence="2" type="ORF">RhiirA4_477328</name>
</gene>
<dbReference type="EMBL" id="LLXI01002301">
    <property type="protein sequence ID" value="PKY56784.1"/>
    <property type="molecule type" value="Genomic_DNA"/>
</dbReference>
<feature type="compositionally biased region" description="Basic and acidic residues" evidence="1">
    <location>
        <begin position="107"/>
        <end position="117"/>
    </location>
</feature>
<sequence>MEAIKQGSLFKFIERMKKHSRAEFLKIIKITKNWKVIGYFKDQKAMEEAVEDSCTYGDIMKIWMVRNKKTIYRGGKENKKTKTKLNKKLEAKDKLPTYPSSSVLTPKKKENKMPEKELSDEEEVVKIIKNWRLDDEEEEKNNNDSSTNRQPAPLNKDNVAPEEEQNINDWQDVKNWAMEKNNFFHLGQKLLSLVEQSKIFREYTTLNEDFEQRLKNKNRYQDENTIGEKKPMLESPSKLSPISIIEGLEEIEDKDERNRIFKERYLRMKKEKKLSSLSRSPMIEEEDEE</sequence>
<feature type="region of interest" description="Disordered" evidence="1">
    <location>
        <begin position="135"/>
        <end position="164"/>
    </location>
</feature>
<evidence type="ECO:0000313" key="3">
    <source>
        <dbReference type="Proteomes" id="UP000234323"/>
    </source>
</evidence>
<accession>A0A2I1HD29</accession>
<dbReference type="AlphaFoldDB" id="A0A2I1HD29"/>
<comment type="caution">
    <text evidence="2">The sequence shown here is derived from an EMBL/GenBank/DDBJ whole genome shotgun (WGS) entry which is preliminary data.</text>
</comment>
<feature type="region of interest" description="Disordered" evidence="1">
    <location>
        <begin position="74"/>
        <end position="121"/>
    </location>
</feature>